<dbReference type="AlphaFoldDB" id="A0A8B7XWG6"/>
<organism evidence="2 3">
    <name type="scientific">Acanthaster planci</name>
    <name type="common">Crown-of-thorns starfish</name>
    <dbReference type="NCBI Taxonomy" id="133434"/>
    <lineage>
        <taxon>Eukaryota</taxon>
        <taxon>Metazoa</taxon>
        <taxon>Echinodermata</taxon>
        <taxon>Eleutherozoa</taxon>
        <taxon>Asterozoa</taxon>
        <taxon>Asteroidea</taxon>
        <taxon>Valvatacea</taxon>
        <taxon>Valvatida</taxon>
        <taxon>Acanthasteridae</taxon>
        <taxon>Acanthaster</taxon>
    </lineage>
</organism>
<keyword evidence="1" id="KW-0732">Signal</keyword>
<name>A0A8B7XWG6_ACAPL</name>
<evidence type="ECO:0000256" key="1">
    <source>
        <dbReference type="SAM" id="SignalP"/>
    </source>
</evidence>
<feature type="signal peptide" evidence="1">
    <location>
        <begin position="1"/>
        <end position="24"/>
    </location>
</feature>
<protein>
    <submittedName>
        <fullName evidence="3">Uncharacterized protein LOC110976338</fullName>
    </submittedName>
</protein>
<feature type="chain" id="PRO_5034222888" evidence="1">
    <location>
        <begin position="25"/>
        <end position="207"/>
    </location>
</feature>
<dbReference type="GeneID" id="110976338"/>
<evidence type="ECO:0000313" key="2">
    <source>
        <dbReference type="Proteomes" id="UP000694845"/>
    </source>
</evidence>
<dbReference type="KEGG" id="aplc:110976338"/>
<sequence>MATVQCCCAVFALLLKLTVGVAQAAPNLADAGNNLQELLPSRESTSASLALAPPSTEEGVVDDATVFGQVATGFIQEGRSMVHALQDRLTLLEQFVPTGFNQMQPDLAGGLSPKNMEKRENLSPTQRVMVRREIMRRIRERAPEPVELPIGIRFFQNPVPRDGATVEKRGGAPQLSASGRAAILAAIMRQIGQQRQPVELPGMRGGK</sequence>
<proteinExistence type="predicted"/>
<accession>A0A8B7XWG6</accession>
<reference evidence="3" key="1">
    <citation type="submission" date="2025-08" db="UniProtKB">
        <authorList>
            <consortium name="RefSeq"/>
        </authorList>
    </citation>
    <scope>IDENTIFICATION</scope>
</reference>
<gene>
    <name evidence="3" type="primary">LOC110976338</name>
</gene>
<evidence type="ECO:0000313" key="3">
    <source>
        <dbReference type="RefSeq" id="XP_022085214.1"/>
    </source>
</evidence>
<dbReference type="OMA" id="MVRREIM"/>
<dbReference type="RefSeq" id="XP_022085214.1">
    <property type="nucleotide sequence ID" value="XM_022229522.1"/>
</dbReference>
<dbReference type="OrthoDB" id="10542671at2759"/>
<keyword evidence="2" id="KW-1185">Reference proteome</keyword>
<dbReference type="Proteomes" id="UP000694845">
    <property type="component" value="Unplaced"/>
</dbReference>